<sequence length="162" mass="17206">MGRHAGGMKQVQRETPAPEGFGNDVIGVPVGSPIQLDLMLEAVVEGVLVTGVAEVRLAGECARCLKPLVSSETVDVQELFLFPDKDSEDDEASRVEGDFVDLEPVLRDAVVLDLPFIPLCSADCAGLCPRCGADLNADPEHGHAGEVDPRWAALTDWANDNG</sequence>
<dbReference type="AlphaFoldDB" id="A0A4Q9KM83"/>
<dbReference type="PANTHER" id="PTHR34374:SF1">
    <property type="entry name" value="LARGE RIBOSOMAL RNA SUBUNIT ACCUMULATION PROTEIN YCED HOMOLOG 1, CHLOROPLASTIC"/>
    <property type="match status" value="1"/>
</dbReference>
<dbReference type="Pfam" id="PF02620">
    <property type="entry name" value="YceD"/>
    <property type="match status" value="1"/>
</dbReference>
<evidence type="ECO:0000256" key="1">
    <source>
        <dbReference type="SAM" id="MobiDB-lite"/>
    </source>
</evidence>
<dbReference type="Proteomes" id="UP000291933">
    <property type="component" value="Unassembled WGS sequence"/>
</dbReference>
<dbReference type="PANTHER" id="PTHR34374">
    <property type="entry name" value="LARGE RIBOSOMAL RNA SUBUNIT ACCUMULATION PROTEIN YCED HOMOLOG 1, CHLOROPLASTIC"/>
    <property type="match status" value="1"/>
</dbReference>
<proteinExistence type="predicted"/>
<evidence type="ECO:0000313" key="2">
    <source>
        <dbReference type="EMBL" id="TBT95613.1"/>
    </source>
</evidence>
<organism evidence="2 3">
    <name type="scientific">Propioniciclava tarda</name>
    <dbReference type="NCBI Taxonomy" id="433330"/>
    <lineage>
        <taxon>Bacteria</taxon>
        <taxon>Bacillati</taxon>
        <taxon>Actinomycetota</taxon>
        <taxon>Actinomycetes</taxon>
        <taxon>Propionibacteriales</taxon>
        <taxon>Propionibacteriaceae</taxon>
        <taxon>Propioniciclava</taxon>
    </lineage>
</organism>
<feature type="region of interest" description="Disordered" evidence="1">
    <location>
        <begin position="1"/>
        <end position="24"/>
    </location>
</feature>
<protein>
    <submittedName>
        <fullName evidence="2">DUF177 domain-containing protein</fullName>
    </submittedName>
</protein>
<evidence type="ECO:0000313" key="3">
    <source>
        <dbReference type="Proteomes" id="UP000291933"/>
    </source>
</evidence>
<comment type="caution">
    <text evidence="2">The sequence shown here is derived from an EMBL/GenBank/DDBJ whole genome shotgun (WGS) entry which is preliminary data.</text>
</comment>
<dbReference type="InterPro" id="IPR003772">
    <property type="entry name" value="YceD"/>
</dbReference>
<keyword evidence="3" id="KW-1185">Reference proteome</keyword>
<gene>
    <name evidence="2" type="ORF">ET996_03960</name>
</gene>
<accession>A0A4Q9KM83</accession>
<dbReference type="RefSeq" id="WP_131171265.1">
    <property type="nucleotide sequence ID" value="NZ_FXTL01000003.1"/>
</dbReference>
<dbReference type="EMBL" id="SDMR01000003">
    <property type="protein sequence ID" value="TBT95613.1"/>
    <property type="molecule type" value="Genomic_DNA"/>
</dbReference>
<name>A0A4Q9KM83_PROTD</name>
<dbReference type="OrthoDB" id="9790372at2"/>
<reference evidence="2 3" key="1">
    <citation type="submission" date="2019-01" db="EMBL/GenBank/DDBJ databases">
        <title>Lactibacter flavus gen. nov., sp. nov., a novel bacterium of the family Propionibacteriaceae isolated from raw milk and dairy products.</title>
        <authorList>
            <person name="Huptas C."/>
            <person name="Wenning M."/>
            <person name="Breitenwieser F."/>
            <person name="Doll E."/>
            <person name="Von Neubeck M."/>
            <person name="Busse H.-J."/>
            <person name="Scherer S."/>
        </authorList>
    </citation>
    <scope>NUCLEOTIDE SEQUENCE [LARGE SCALE GENOMIC DNA]</scope>
    <source>
        <strain evidence="2 3">DSM 22130</strain>
    </source>
</reference>